<reference evidence="4" key="1">
    <citation type="journal article" date="2017" name="Nat. Commun.">
        <title>The North American bullfrog draft genome provides insight into hormonal regulation of long noncoding RNA.</title>
        <authorList>
            <person name="Hammond S.A."/>
            <person name="Warren R.L."/>
            <person name="Vandervalk B.P."/>
            <person name="Kucuk E."/>
            <person name="Khan H."/>
            <person name="Gibb E.A."/>
            <person name="Pandoh P."/>
            <person name="Kirk H."/>
            <person name="Zhao Y."/>
            <person name="Jones M."/>
            <person name="Mungall A.J."/>
            <person name="Coope R."/>
            <person name="Pleasance S."/>
            <person name="Moore R.A."/>
            <person name="Holt R.A."/>
            <person name="Round J.M."/>
            <person name="Ohora S."/>
            <person name="Walle B.V."/>
            <person name="Veldhoen N."/>
            <person name="Helbing C.C."/>
            <person name="Birol I."/>
        </authorList>
    </citation>
    <scope>NUCLEOTIDE SEQUENCE [LARGE SCALE GENOMIC DNA]</scope>
</reference>
<dbReference type="EMBL" id="KV924322">
    <property type="protein sequence ID" value="PIO38606.1"/>
    <property type="molecule type" value="Genomic_DNA"/>
</dbReference>
<keyword evidence="1" id="KW-0812">Transmembrane</keyword>
<keyword evidence="1" id="KW-0472">Membrane</keyword>
<accession>A0A2G9SEM8</accession>
<keyword evidence="2" id="KW-0732">Signal</keyword>
<evidence type="ECO:0000256" key="2">
    <source>
        <dbReference type="SAM" id="SignalP"/>
    </source>
</evidence>
<feature type="chain" id="PRO_5013648052" evidence="2">
    <location>
        <begin position="17"/>
        <end position="109"/>
    </location>
</feature>
<evidence type="ECO:0000256" key="1">
    <source>
        <dbReference type="SAM" id="Phobius"/>
    </source>
</evidence>
<gene>
    <name evidence="3" type="ORF">AB205_0189400</name>
</gene>
<dbReference type="AlphaFoldDB" id="A0A2G9SEM8"/>
<proteinExistence type="predicted"/>
<feature type="transmembrane region" description="Helical" evidence="1">
    <location>
        <begin position="84"/>
        <end position="106"/>
    </location>
</feature>
<name>A0A2G9SEM8_AQUCT</name>
<protein>
    <submittedName>
        <fullName evidence="3">Uncharacterized protein</fullName>
    </submittedName>
</protein>
<keyword evidence="1" id="KW-1133">Transmembrane helix</keyword>
<keyword evidence="4" id="KW-1185">Reference proteome</keyword>
<evidence type="ECO:0000313" key="4">
    <source>
        <dbReference type="Proteomes" id="UP000228934"/>
    </source>
</evidence>
<sequence>MEPAVLTFLMMVPSFGQEVWTTLCDPGTCVKDDSYNNMTSHHRSSPWDTVQLVNGWQWAWRTVTWRCCMSPSQINTSYIFMKAVYSPSSLLIVASIYLLVLFSVSVNGL</sequence>
<evidence type="ECO:0000313" key="3">
    <source>
        <dbReference type="EMBL" id="PIO38606.1"/>
    </source>
</evidence>
<organism evidence="3 4">
    <name type="scientific">Aquarana catesbeiana</name>
    <name type="common">American bullfrog</name>
    <name type="synonym">Rana catesbeiana</name>
    <dbReference type="NCBI Taxonomy" id="8400"/>
    <lineage>
        <taxon>Eukaryota</taxon>
        <taxon>Metazoa</taxon>
        <taxon>Chordata</taxon>
        <taxon>Craniata</taxon>
        <taxon>Vertebrata</taxon>
        <taxon>Euteleostomi</taxon>
        <taxon>Amphibia</taxon>
        <taxon>Batrachia</taxon>
        <taxon>Anura</taxon>
        <taxon>Neobatrachia</taxon>
        <taxon>Ranoidea</taxon>
        <taxon>Ranidae</taxon>
        <taxon>Aquarana</taxon>
    </lineage>
</organism>
<dbReference type="Proteomes" id="UP000228934">
    <property type="component" value="Unassembled WGS sequence"/>
</dbReference>
<feature type="signal peptide" evidence="2">
    <location>
        <begin position="1"/>
        <end position="16"/>
    </location>
</feature>